<reference evidence="1" key="1">
    <citation type="submission" date="2016-01" db="EMBL/GenBank/DDBJ databases">
        <authorList>
            <person name="Peeters C."/>
        </authorList>
    </citation>
    <scope>NUCLEOTIDE SEQUENCE [LARGE SCALE GENOMIC DNA]</scope>
    <source>
        <strain evidence="1">LMG 29323</strain>
    </source>
</reference>
<dbReference type="Proteomes" id="UP000054911">
    <property type="component" value="Unassembled WGS sequence"/>
</dbReference>
<comment type="caution">
    <text evidence="1">The sequence shown here is derived from an EMBL/GenBank/DDBJ whole genome shotgun (WGS) entry which is preliminary data.</text>
</comment>
<organism evidence="1 2">
    <name type="scientific">Caballeronia pedi</name>
    <dbReference type="NCBI Taxonomy" id="1777141"/>
    <lineage>
        <taxon>Bacteria</taxon>
        <taxon>Pseudomonadati</taxon>
        <taxon>Pseudomonadota</taxon>
        <taxon>Betaproteobacteria</taxon>
        <taxon>Burkholderiales</taxon>
        <taxon>Burkholderiaceae</taxon>
        <taxon>Caballeronia</taxon>
    </lineage>
</organism>
<keyword evidence="2" id="KW-1185">Reference proteome</keyword>
<dbReference type="RefSeq" id="WP_061174165.1">
    <property type="nucleotide sequence ID" value="NZ_FCOE02000004.1"/>
</dbReference>
<accession>A0A158A0Z5</accession>
<gene>
    <name evidence="1" type="ORF">AWB80_01647</name>
</gene>
<evidence type="ECO:0000313" key="1">
    <source>
        <dbReference type="EMBL" id="SAK51474.1"/>
    </source>
</evidence>
<dbReference type="STRING" id="1777141.AWB80_01647"/>
<sequence length="141" mass="15543">MAKTRSHTTIPHGLGAAGMLEFFFERFDTSTASDSELDFLSGCSEAATLQAFSFSSLASNAACAIDLARESAHLGACERAGARIDHSTLLFQLASEFKLIGQMMHIASEADWCLRQRLSDRLRVELFRRDQTDEYSSREGA</sequence>
<name>A0A158A0Z5_9BURK</name>
<dbReference type="AlphaFoldDB" id="A0A158A0Z5"/>
<proteinExistence type="predicted"/>
<protein>
    <submittedName>
        <fullName evidence="1">Uncharacterized protein</fullName>
    </submittedName>
</protein>
<dbReference type="EMBL" id="FCOE02000004">
    <property type="protein sequence ID" value="SAK51474.1"/>
    <property type="molecule type" value="Genomic_DNA"/>
</dbReference>
<evidence type="ECO:0000313" key="2">
    <source>
        <dbReference type="Proteomes" id="UP000054911"/>
    </source>
</evidence>